<accession>A0A6A6V9B1</accession>
<name>A0A6A6V9B1_9PLEO</name>
<keyword evidence="3" id="KW-1185">Reference proteome</keyword>
<evidence type="ECO:0000313" key="2">
    <source>
        <dbReference type="EMBL" id="KAF2747212.1"/>
    </source>
</evidence>
<dbReference type="EMBL" id="MU006573">
    <property type="protein sequence ID" value="KAF2747212.1"/>
    <property type="molecule type" value="Genomic_DNA"/>
</dbReference>
<organism evidence="2 3">
    <name type="scientific">Sporormia fimetaria CBS 119925</name>
    <dbReference type="NCBI Taxonomy" id="1340428"/>
    <lineage>
        <taxon>Eukaryota</taxon>
        <taxon>Fungi</taxon>
        <taxon>Dikarya</taxon>
        <taxon>Ascomycota</taxon>
        <taxon>Pezizomycotina</taxon>
        <taxon>Dothideomycetes</taxon>
        <taxon>Pleosporomycetidae</taxon>
        <taxon>Pleosporales</taxon>
        <taxon>Sporormiaceae</taxon>
        <taxon>Sporormia</taxon>
    </lineage>
</organism>
<protein>
    <submittedName>
        <fullName evidence="2">HET-domain-containing protein</fullName>
    </submittedName>
</protein>
<dbReference type="Pfam" id="PF06985">
    <property type="entry name" value="HET"/>
    <property type="match status" value="1"/>
</dbReference>
<evidence type="ECO:0000259" key="1">
    <source>
        <dbReference type="Pfam" id="PF06985"/>
    </source>
</evidence>
<proteinExistence type="predicted"/>
<sequence>MTLPHTCPHCQIITIKPPLSHRNRNDFRIQVPYTAHQALRAAQDGCPLYRLLIRGYLFATSARETNMLIRAVQGKPDIRLPRAGVHGEQERIVYLAECRSRFPFQVRVDVERGWIVFVCWAWGSHWFNGCAVAGDPAARVFPNRPVNRDVASPDALRLARMWLEECAEHDKESHRLCPVAEDISFTPRRLLEIKATSDSAFNVRLVETSPHEHFRYACLSYCWGGDQPVKTTKETLSQRQHGIPFHLLPRTLQDAITVTHSLHLTHLWIDCLCIIQDSTTDMTTELRTMPKIYTNAHVTISASSASTCYEGFLQPRHASPSASCDDITLAYELSPDVLGTVHLFEDETVLVKDPISKRAWTLQERRLSPRFLDFSSQQLKWMCASRAYHDGGLPSAMYDTDARVHDVQTAHRNGADVESVVFRTWTSIIDDYTQRFLAFPENKLTALAALASQIADKLHGISYLAGLWNVYLAPQLLWRLWDRPERRVEYRAPSWSWASVEGWVMLEREAHRERVALEVVECGTVLKDEAFAHGPVVGGRLVVQGRLIAAGWFVNRESGLAVRGDIEEDDIEEMSDEELFDDEEDDDEEMIDLSNDSNVGSEGGSLGDAHVTLITGVETIADAVEPGWDTEDPDFLLEVVCLQVLGKEGNEGVAGLLLVPVDLHPATYRRVGYFFLDSRKKDLFDGVEPQVLTIL</sequence>
<dbReference type="InterPro" id="IPR010730">
    <property type="entry name" value="HET"/>
</dbReference>
<dbReference type="Proteomes" id="UP000799440">
    <property type="component" value="Unassembled WGS sequence"/>
</dbReference>
<reference evidence="2" key="1">
    <citation type="journal article" date="2020" name="Stud. Mycol.">
        <title>101 Dothideomycetes genomes: a test case for predicting lifestyles and emergence of pathogens.</title>
        <authorList>
            <person name="Haridas S."/>
            <person name="Albert R."/>
            <person name="Binder M."/>
            <person name="Bloem J."/>
            <person name="Labutti K."/>
            <person name="Salamov A."/>
            <person name="Andreopoulos B."/>
            <person name="Baker S."/>
            <person name="Barry K."/>
            <person name="Bills G."/>
            <person name="Bluhm B."/>
            <person name="Cannon C."/>
            <person name="Castanera R."/>
            <person name="Culley D."/>
            <person name="Daum C."/>
            <person name="Ezra D."/>
            <person name="Gonzalez J."/>
            <person name="Henrissat B."/>
            <person name="Kuo A."/>
            <person name="Liang C."/>
            <person name="Lipzen A."/>
            <person name="Lutzoni F."/>
            <person name="Magnuson J."/>
            <person name="Mondo S."/>
            <person name="Nolan M."/>
            <person name="Ohm R."/>
            <person name="Pangilinan J."/>
            <person name="Park H.-J."/>
            <person name="Ramirez L."/>
            <person name="Alfaro M."/>
            <person name="Sun H."/>
            <person name="Tritt A."/>
            <person name="Yoshinaga Y."/>
            <person name="Zwiers L.-H."/>
            <person name="Turgeon B."/>
            <person name="Goodwin S."/>
            <person name="Spatafora J."/>
            <person name="Crous P."/>
            <person name="Grigoriev I."/>
        </authorList>
    </citation>
    <scope>NUCLEOTIDE SEQUENCE</scope>
    <source>
        <strain evidence="2">CBS 119925</strain>
    </source>
</reference>
<gene>
    <name evidence="2" type="ORF">M011DRAFT_486510</name>
</gene>
<evidence type="ECO:0000313" key="3">
    <source>
        <dbReference type="Proteomes" id="UP000799440"/>
    </source>
</evidence>
<dbReference type="PANTHER" id="PTHR33112">
    <property type="entry name" value="DOMAIN PROTEIN, PUTATIVE-RELATED"/>
    <property type="match status" value="1"/>
</dbReference>
<dbReference type="PANTHER" id="PTHR33112:SF16">
    <property type="entry name" value="HETEROKARYON INCOMPATIBILITY DOMAIN-CONTAINING PROTEIN"/>
    <property type="match status" value="1"/>
</dbReference>
<dbReference type="OrthoDB" id="5125733at2759"/>
<feature type="domain" description="Heterokaryon incompatibility" evidence="1">
    <location>
        <begin position="216"/>
        <end position="364"/>
    </location>
</feature>
<dbReference type="AlphaFoldDB" id="A0A6A6V9B1"/>